<dbReference type="InterPro" id="IPR002397">
    <property type="entry name" value="Cyt_P450_B"/>
</dbReference>
<reference evidence="4" key="1">
    <citation type="journal article" date="2019" name="Int. J. Syst. Evol. Microbiol.">
        <title>The Global Catalogue of Microorganisms (GCM) 10K type strain sequencing project: providing services to taxonomists for standard genome sequencing and annotation.</title>
        <authorList>
            <consortium name="The Broad Institute Genomics Platform"/>
            <consortium name="The Broad Institute Genome Sequencing Center for Infectious Disease"/>
            <person name="Wu L."/>
            <person name="Ma J."/>
        </authorList>
    </citation>
    <scope>NUCLEOTIDE SEQUENCE [LARGE SCALE GENOMIC DNA]</scope>
    <source>
        <strain evidence="4">CGMCC 4.7177</strain>
    </source>
</reference>
<dbReference type="PRINTS" id="PR00359">
    <property type="entry name" value="BP450"/>
</dbReference>
<dbReference type="Proteomes" id="UP001595839">
    <property type="component" value="Unassembled WGS sequence"/>
</dbReference>
<dbReference type="InterPro" id="IPR017972">
    <property type="entry name" value="Cyt_P450_CS"/>
</dbReference>
<keyword evidence="2" id="KW-0503">Monooxygenase</keyword>
<sequence length="406" mass="43759">MDGEGLGRLDQLQRDPYPLYARAQRADGLLHVPELDAWLVARDADVREVLRRPVDFSSAGALRPDVLPSPAAFAVLGGGFGGRPVVVGSDGEAHQRLRAPIVRGLSPARVAAVLPYAAERAAALVEEFAGAGHVELMAAYAGKLPGEVVGRIVGLDPADVPAVVHGGHRAEELLFRPLPEDEQIAAAEDVVAAQHILDRYARERHADPREDLCTEIVASVAATPGELTLEERHEAVSALQNLLLAGHLTTTALIGTTVLHLLRHPQQWELLCAEPEDRIPAAVEEAARHDTALQGFRRVTTRPVTLAGTELPAGASLFVGFGAAGRDGSRHPRPDEFDITRPPARHLAFGLGPHACPGAQLAREQLRITLRELTSRLPKLRLAEGQPVRMRPTLIHRAPAELHLTW</sequence>
<keyword evidence="2" id="KW-0479">Metal-binding</keyword>
<dbReference type="EMBL" id="JBHSFK010000001">
    <property type="protein sequence ID" value="MFC4498128.1"/>
    <property type="molecule type" value="Genomic_DNA"/>
</dbReference>
<dbReference type="SUPFAM" id="SSF48264">
    <property type="entry name" value="Cytochrome P450"/>
    <property type="match status" value="1"/>
</dbReference>
<comment type="similarity">
    <text evidence="1 2">Belongs to the cytochrome P450 family.</text>
</comment>
<keyword evidence="2" id="KW-0349">Heme</keyword>
<evidence type="ECO:0000313" key="4">
    <source>
        <dbReference type="Proteomes" id="UP001595839"/>
    </source>
</evidence>
<proteinExistence type="inferred from homology"/>
<evidence type="ECO:0000256" key="2">
    <source>
        <dbReference type="RuleBase" id="RU000461"/>
    </source>
</evidence>
<dbReference type="InterPro" id="IPR036396">
    <property type="entry name" value="Cyt_P450_sf"/>
</dbReference>
<dbReference type="InterPro" id="IPR001128">
    <property type="entry name" value="Cyt_P450"/>
</dbReference>
<dbReference type="Pfam" id="PF00067">
    <property type="entry name" value="p450"/>
    <property type="match status" value="1"/>
</dbReference>
<dbReference type="PANTHER" id="PTHR46696:SF1">
    <property type="entry name" value="CYTOCHROME P450 YJIB-RELATED"/>
    <property type="match status" value="1"/>
</dbReference>
<dbReference type="RefSeq" id="WP_381166246.1">
    <property type="nucleotide sequence ID" value="NZ_JBHSFK010000001.1"/>
</dbReference>
<protein>
    <submittedName>
        <fullName evidence="3">Cytochrome P450</fullName>
    </submittedName>
</protein>
<dbReference type="PANTHER" id="PTHR46696">
    <property type="entry name" value="P450, PUTATIVE (EUROFUNG)-RELATED"/>
    <property type="match status" value="1"/>
</dbReference>
<evidence type="ECO:0000256" key="1">
    <source>
        <dbReference type="ARBA" id="ARBA00010617"/>
    </source>
</evidence>
<keyword evidence="2" id="KW-0408">Iron</keyword>
<accession>A0ABV9AE64</accession>
<dbReference type="Gene3D" id="1.10.630.10">
    <property type="entry name" value="Cytochrome P450"/>
    <property type="match status" value="1"/>
</dbReference>
<gene>
    <name evidence="3" type="ORF">ACFPIH_01110</name>
</gene>
<organism evidence="3 4">
    <name type="scientific">Streptomyces vulcanius</name>
    <dbReference type="NCBI Taxonomy" id="1441876"/>
    <lineage>
        <taxon>Bacteria</taxon>
        <taxon>Bacillati</taxon>
        <taxon>Actinomycetota</taxon>
        <taxon>Actinomycetes</taxon>
        <taxon>Kitasatosporales</taxon>
        <taxon>Streptomycetaceae</taxon>
        <taxon>Streptomyces</taxon>
    </lineage>
</organism>
<comment type="caution">
    <text evidence="3">The sequence shown here is derived from an EMBL/GenBank/DDBJ whole genome shotgun (WGS) entry which is preliminary data.</text>
</comment>
<evidence type="ECO:0000313" key="3">
    <source>
        <dbReference type="EMBL" id="MFC4498128.1"/>
    </source>
</evidence>
<name>A0ABV9AE64_9ACTN</name>
<dbReference type="PROSITE" id="PS00086">
    <property type="entry name" value="CYTOCHROME_P450"/>
    <property type="match status" value="1"/>
</dbReference>
<keyword evidence="2" id="KW-0560">Oxidoreductase</keyword>
<keyword evidence="4" id="KW-1185">Reference proteome</keyword>